<sequence length="138" mass="15267">MGLCLVVYEGGEDLEEVAVGGYSDFGALRDYVTRELEPAGRAGSRFPMFILHSDCDGEWSVADCERLREELAVIAREMQARPPVAFASEWQRSEASSMGLVPRNAFESFLALSGGFLVEALQDLVEFALKRRAPISFQ</sequence>
<evidence type="ECO:0000313" key="2">
    <source>
        <dbReference type="Proteomes" id="UP000537825"/>
    </source>
</evidence>
<proteinExistence type="predicted"/>
<comment type="caution">
    <text evidence="1">The sequence shown here is derived from an EMBL/GenBank/DDBJ whole genome shotgun (WGS) entry which is preliminary data.</text>
</comment>
<organism evidence="1 2">
    <name type="scientific">Corallococcus exiguus</name>
    <dbReference type="NCBI Taxonomy" id="83462"/>
    <lineage>
        <taxon>Bacteria</taxon>
        <taxon>Pseudomonadati</taxon>
        <taxon>Myxococcota</taxon>
        <taxon>Myxococcia</taxon>
        <taxon>Myxococcales</taxon>
        <taxon>Cystobacterineae</taxon>
        <taxon>Myxococcaceae</taxon>
        <taxon>Corallococcus</taxon>
    </lineage>
</organism>
<gene>
    <name evidence="1" type="ORF">GTZ93_19180</name>
</gene>
<reference evidence="1 2" key="1">
    <citation type="submission" date="2020-01" db="EMBL/GenBank/DDBJ databases">
        <title>The draft genome sequence of Corallococcus exiguus DSM 14696.</title>
        <authorList>
            <person name="Zhang X."/>
            <person name="Zhu H."/>
        </authorList>
    </citation>
    <scope>NUCLEOTIDE SEQUENCE [LARGE SCALE GENOMIC DNA]</scope>
    <source>
        <strain evidence="1 2">DSM 14696</strain>
    </source>
</reference>
<dbReference type="Proteomes" id="UP000537825">
    <property type="component" value="Unassembled WGS sequence"/>
</dbReference>
<dbReference type="AlphaFoldDB" id="A0A7X4YAJ0"/>
<keyword evidence="2" id="KW-1185">Reference proteome</keyword>
<protein>
    <submittedName>
        <fullName evidence="1">Uncharacterized protein</fullName>
    </submittedName>
</protein>
<dbReference type="Pfam" id="PF15601">
    <property type="entry name" value="Imm70"/>
    <property type="match status" value="1"/>
</dbReference>
<name>A0A7X4YAJ0_9BACT</name>
<dbReference type="EMBL" id="JAAAPK010000004">
    <property type="protein sequence ID" value="NBC41928.1"/>
    <property type="molecule type" value="Genomic_DNA"/>
</dbReference>
<evidence type="ECO:0000313" key="1">
    <source>
        <dbReference type="EMBL" id="NBC41928.1"/>
    </source>
</evidence>
<dbReference type="RefSeq" id="WP_139916277.1">
    <property type="nucleotide sequence ID" value="NZ_CBCSLE010000045.1"/>
</dbReference>
<dbReference type="InterPro" id="IPR028185">
    <property type="entry name" value="Imm70"/>
</dbReference>
<accession>A0A7X4YAJ0</accession>